<evidence type="ECO:0000256" key="3">
    <source>
        <dbReference type="ARBA" id="ARBA00022946"/>
    </source>
</evidence>
<dbReference type="OrthoDB" id="408933at2759"/>
<protein>
    <recommendedName>
        <fullName evidence="9">50S ribosomal protein-like protein YmL27</fullName>
    </recommendedName>
</protein>
<dbReference type="EMBL" id="KZ678129">
    <property type="protein sequence ID" value="PSN73527.1"/>
    <property type="molecule type" value="Genomic_DNA"/>
</dbReference>
<comment type="subcellular location">
    <subcellularLocation>
        <location evidence="1">Mitochondrion</location>
    </subcellularLocation>
</comment>
<reference evidence="7 8" key="1">
    <citation type="journal article" date="2018" name="Front. Microbiol.">
        <title>Genome-Wide Analysis of Corynespora cassiicola Leaf Fall Disease Putative Effectors.</title>
        <authorList>
            <person name="Lopez D."/>
            <person name="Ribeiro S."/>
            <person name="Label P."/>
            <person name="Fumanal B."/>
            <person name="Venisse J.S."/>
            <person name="Kohler A."/>
            <person name="de Oliveira R.R."/>
            <person name="Labutti K."/>
            <person name="Lipzen A."/>
            <person name="Lail K."/>
            <person name="Bauer D."/>
            <person name="Ohm R.A."/>
            <person name="Barry K.W."/>
            <person name="Spatafora J."/>
            <person name="Grigoriev I.V."/>
            <person name="Martin F.M."/>
            <person name="Pujade-Renaud V."/>
        </authorList>
    </citation>
    <scope>NUCLEOTIDE SEQUENCE [LARGE SCALE GENOMIC DNA]</scope>
    <source>
        <strain evidence="7 8">Philippines</strain>
    </source>
</reference>
<dbReference type="PANTHER" id="PTHR21338:SF0">
    <property type="entry name" value="LARGE RIBOSOMAL SUBUNIT PROTEIN ML41"/>
    <property type="match status" value="1"/>
</dbReference>
<gene>
    <name evidence="7" type="ORF">BS50DRAFT_569050</name>
</gene>
<evidence type="ECO:0000313" key="8">
    <source>
        <dbReference type="Proteomes" id="UP000240883"/>
    </source>
</evidence>
<dbReference type="GO" id="GO:0005762">
    <property type="term" value="C:mitochondrial large ribosomal subunit"/>
    <property type="evidence" value="ECO:0007669"/>
    <property type="project" value="InterPro"/>
</dbReference>
<keyword evidence="4" id="KW-0689">Ribosomal protein</keyword>
<evidence type="ECO:0000256" key="4">
    <source>
        <dbReference type="ARBA" id="ARBA00022980"/>
    </source>
</evidence>
<dbReference type="GO" id="GO:0006412">
    <property type="term" value="P:translation"/>
    <property type="evidence" value="ECO:0007669"/>
    <property type="project" value="TreeGrafter"/>
</dbReference>
<keyword evidence="6" id="KW-0687">Ribonucleoprotein</keyword>
<proteinExistence type="inferred from homology"/>
<accession>A0A2T2P791</accession>
<dbReference type="PANTHER" id="PTHR21338">
    <property type="entry name" value="MITOCHONDRIAL RIBOSOMAL PROTEIN L41"/>
    <property type="match status" value="1"/>
</dbReference>
<dbReference type="GO" id="GO:0003735">
    <property type="term" value="F:structural constituent of ribosome"/>
    <property type="evidence" value="ECO:0007669"/>
    <property type="project" value="InterPro"/>
</dbReference>
<dbReference type="Pfam" id="PF09809">
    <property type="entry name" value="MRP-L27"/>
    <property type="match status" value="1"/>
</dbReference>
<comment type="similarity">
    <text evidence="2">Belongs to the mitochondrion-specific ribosomal protein mL41 family.</text>
</comment>
<keyword evidence="8" id="KW-1185">Reference proteome</keyword>
<dbReference type="Proteomes" id="UP000240883">
    <property type="component" value="Unassembled WGS sequence"/>
</dbReference>
<dbReference type="AlphaFoldDB" id="A0A2T2P791"/>
<dbReference type="STRING" id="1448308.A0A2T2P791"/>
<keyword evidence="5" id="KW-0496">Mitochondrion</keyword>
<organism evidence="7 8">
    <name type="scientific">Corynespora cassiicola Philippines</name>
    <dbReference type="NCBI Taxonomy" id="1448308"/>
    <lineage>
        <taxon>Eukaryota</taxon>
        <taxon>Fungi</taxon>
        <taxon>Dikarya</taxon>
        <taxon>Ascomycota</taxon>
        <taxon>Pezizomycotina</taxon>
        <taxon>Dothideomycetes</taxon>
        <taxon>Pleosporomycetidae</taxon>
        <taxon>Pleosporales</taxon>
        <taxon>Corynesporascaceae</taxon>
        <taxon>Corynespora</taxon>
    </lineage>
</organism>
<evidence type="ECO:0000256" key="6">
    <source>
        <dbReference type="ARBA" id="ARBA00023274"/>
    </source>
</evidence>
<evidence type="ECO:0000256" key="1">
    <source>
        <dbReference type="ARBA" id="ARBA00004173"/>
    </source>
</evidence>
<dbReference type="InterPro" id="IPR019189">
    <property type="entry name" value="Ribosomal_mL41"/>
</dbReference>
<keyword evidence="3" id="KW-0809">Transit peptide</keyword>
<sequence>MFRATQALQSTIRRLPLSTKQAGKEYYKGNRVGNMGTIDKYGNFHPDYSKVRTYMYPVAGVKDFELTPFVAESIEKARQVDVDQVSGEPLYEAYGKKITGEEYLKQWKVQGGRDPTY</sequence>
<evidence type="ECO:0000256" key="2">
    <source>
        <dbReference type="ARBA" id="ARBA00010152"/>
    </source>
</evidence>
<evidence type="ECO:0008006" key="9">
    <source>
        <dbReference type="Google" id="ProtNLM"/>
    </source>
</evidence>
<evidence type="ECO:0000313" key="7">
    <source>
        <dbReference type="EMBL" id="PSN73527.1"/>
    </source>
</evidence>
<evidence type="ECO:0000256" key="5">
    <source>
        <dbReference type="ARBA" id="ARBA00023128"/>
    </source>
</evidence>
<name>A0A2T2P791_CORCC</name>